<evidence type="ECO:0000313" key="2">
    <source>
        <dbReference type="Proteomes" id="UP000660675"/>
    </source>
</evidence>
<comment type="caution">
    <text evidence="1">The sequence shown here is derived from an EMBL/GenBank/DDBJ whole genome shotgun (WGS) entry which is preliminary data.</text>
</comment>
<keyword evidence="2" id="KW-1185">Reference proteome</keyword>
<gene>
    <name evidence="1" type="ORF">GCM10015535_00880</name>
</gene>
<dbReference type="EMBL" id="BMTF01000001">
    <property type="protein sequence ID" value="GGV73541.1"/>
    <property type="molecule type" value="Genomic_DNA"/>
</dbReference>
<accession>A0ABQ2VSA3</accession>
<protein>
    <submittedName>
        <fullName evidence="1">Uncharacterized protein</fullName>
    </submittedName>
</protein>
<proteinExistence type="predicted"/>
<reference evidence="2" key="1">
    <citation type="journal article" date="2019" name="Int. J. Syst. Evol. Microbiol.">
        <title>The Global Catalogue of Microorganisms (GCM) 10K type strain sequencing project: providing services to taxonomists for standard genome sequencing and annotation.</title>
        <authorList>
            <consortium name="The Broad Institute Genomics Platform"/>
            <consortium name="The Broad Institute Genome Sequencing Center for Infectious Disease"/>
            <person name="Wu L."/>
            <person name="Ma J."/>
        </authorList>
    </citation>
    <scope>NUCLEOTIDE SEQUENCE [LARGE SCALE GENOMIC DNA]</scope>
    <source>
        <strain evidence="2">JCM 4376</strain>
    </source>
</reference>
<organism evidence="1 2">
    <name type="scientific">Streptomyces gelaticus</name>
    <dbReference type="NCBI Taxonomy" id="285446"/>
    <lineage>
        <taxon>Bacteria</taxon>
        <taxon>Bacillati</taxon>
        <taxon>Actinomycetota</taxon>
        <taxon>Actinomycetes</taxon>
        <taxon>Kitasatosporales</taxon>
        <taxon>Streptomycetaceae</taxon>
        <taxon>Streptomyces</taxon>
    </lineage>
</organism>
<name>A0ABQ2VSA3_9ACTN</name>
<sequence>MHPAAPPRRLVAALAGLSCLLLPLLGHLPKAYAAMAADEVTDTYRSGVVRSPYEFTKIAVQYKG</sequence>
<evidence type="ECO:0000313" key="1">
    <source>
        <dbReference type="EMBL" id="GGV73541.1"/>
    </source>
</evidence>
<dbReference type="Proteomes" id="UP000660675">
    <property type="component" value="Unassembled WGS sequence"/>
</dbReference>
<dbReference type="RefSeq" id="WP_189539753.1">
    <property type="nucleotide sequence ID" value="NZ_BMTF01000001.1"/>
</dbReference>